<accession>A0A9D4LS74</accession>
<dbReference type="PANTHER" id="PTHR10697:SF13">
    <property type="entry name" value="RICIN B LECTIN DOMAIN-CONTAINING PROTEIN"/>
    <property type="match status" value="1"/>
</dbReference>
<organism evidence="2 3">
    <name type="scientific">Dreissena polymorpha</name>
    <name type="common">Zebra mussel</name>
    <name type="synonym">Mytilus polymorpha</name>
    <dbReference type="NCBI Taxonomy" id="45954"/>
    <lineage>
        <taxon>Eukaryota</taxon>
        <taxon>Metazoa</taxon>
        <taxon>Spiralia</taxon>
        <taxon>Lophotrochozoa</taxon>
        <taxon>Mollusca</taxon>
        <taxon>Bivalvia</taxon>
        <taxon>Autobranchia</taxon>
        <taxon>Heteroconchia</taxon>
        <taxon>Euheterodonta</taxon>
        <taxon>Imparidentia</taxon>
        <taxon>Neoheterodontei</taxon>
        <taxon>Myida</taxon>
        <taxon>Dreissenoidea</taxon>
        <taxon>Dreissenidae</taxon>
        <taxon>Dreissena</taxon>
    </lineage>
</organism>
<keyword evidence="1" id="KW-0732">Signal</keyword>
<sequence>MCTVTMWKCLAFMCALATTAHSDSCCVPTQFECSEGTMTGSADDDGNTALAQALIKFSFDGNGKRVYSVEQVIVGNQSDTYTILQLYNQGQQYVIHNGVCSRGSLETWGNKGCIPDTATVSGTYQLGYGQNIWITTYSWSIPSPTASVSLGVTDNCVPVVEIFTGQQEGTSFLALQGFQNITLGIKDPSVFVVPDICKHQSTSVPVPMYRRRRSTLF</sequence>
<evidence type="ECO:0000256" key="1">
    <source>
        <dbReference type="SAM" id="SignalP"/>
    </source>
</evidence>
<dbReference type="GO" id="GO:0005764">
    <property type="term" value="C:lysosome"/>
    <property type="evidence" value="ECO:0007669"/>
    <property type="project" value="TreeGrafter"/>
</dbReference>
<dbReference type="GO" id="GO:0005509">
    <property type="term" value="F:calcium ion binding"/>
    <property type="evidence" value="ECO:0007669"/>
    <property type="project" value="InterPro"/>
</dbReference>
<proteinExistence type="predicted"/>
<dbReference type="OrthoDB" id="10001248at2759"/>
<keyword evidence="3" id="KW-1185">Reference proteome</keyword>
<dbReference type="EMBL" id="JAIWYP010000002">
    <property type="protein sequence ID" value="KAH3863091.1"/>
    <property type="molecule type" value="Genomic_DNA"/>
</dbReference>
<reference evidence="2" key="2">
    <citation type="submission" date="2020-11" db="EMBL/GenBank/DDBJ databases">
        <authorList>
            <person name="McCartney M.A."/>
            <person name="Auch B."/>
            <person name="Kono T."/>
            <person name="Mallez S."/>
            <person name="Becker A."/>
            <person name="Gohl D.M."/>
            <person name="Silverstein K.A.T."/>
            <person name="Koren S."/>
            <person name="Bechman K.B."/>
            <person name="Herman A."/>
            <person name="Abrahante J.E."/>
            <person name="Garbe J."/>
        </authorList>
    </citation>
    <scope>NUCLEOTIDE SEQUENCE</scope>
    <source>
        <strain evidence="2">Duluth1</strain>
        <tissue evidence="2">Whole animal</tissue>
    </source>
</reference>
<dbReference type="GO" id="GO:0005576">
    <property type="term" value="C:extracellular region"/>
    <property type="evidence" value="ECO:0007669"/>
    <property type="project" value="InterPro"/>
</dbReference>
<evidence type="ECO:0000313" key="2">
    <source>
        <dbReference type="EMBL" id="KAH3863091.1"/>
    </source>
</evidence>
<dbReference type="Proteomes" id="UP000828390">
    <property type="component" value="Unassembled WGS sequence"/>
</dbReference>
<feature type="signal peptide" evidence="1">
    <location>
        <begin position="1"/>
        <end position="22"/>
    </location>
</feature>
<name>A0A9D4LS74_DREPO</name>
<comment type="caution">
    <text evidence="2">The sequence shown here is derived from an EMBL/GenBank/DDBJ whole genome shotgun (WGS) entry which is preliminary data.</text>
</comment>
<feature type="chain" id="PRO_5038974094" evidence="1">
    <location>
        <begin position="23"/>
        <end position="217"/>
    </location>
</feature>
<dbReference type="PANTHER" id="PTHR10697">
    <property type="entry name" value="MAMMALIAN EPENDYMIN-RELATED PROTEIN 1"/>
    <property type="match status" value="1"/>
</dbReference>
<dbReference type="Pfam" id="PF00811">
    <property type="entry name" value="Ependymin"/>
    <property type="match status" value="1"/>
</dbReference>
<evidence type="ECO:0000313" key="3">
    <source>
        <dbReference type="Proteomes" id="UP000828390"/>
    </source>
</evidence>
<dbReference type="GO" id="GO:0007160">
    <property type="term" value="P:cell-matrix adhesion"/>
    <property type="evidence" value="ECO:0007669"/>
    <property type="project" value="InterPro"/>
</dbReference>
<dbReference type="InterPro" id="IPR001299">
    <property type="entry name" value="Ependymin"/>
</dbReference>
<protein>
    <submittedName>
        <fullName evidence="2">Uncharacterized protein</fullName>
    </submittedName>
</protein>
<dbReference type="AlphaFoldDB" id="A0A9D4LS74"/>
<gene>
    <name evidence="2" type="ORF">DPMN_026069</name>
</gene>
<reference evidence="2" key="1">
    <citation type="journal article" date="2019" name="bioRxiv">
        <title>The Genome of the Zebra Mussel, Dreissena polymorpha: A Resource for Invasive Species Research.</title>
        <authorList>
            <person name="McCartney M.A."/>
            <person name="Auch B."/>
            <person name="Kono T."/>
            <person name="Mallez S."/>
            <person name="Zhang Y."/>
            <person name="Obille A."/>
            <person name="Becker A."/>
            <person name="Abrahante J.E."/>
            <person name="Garbe J."/>
            <person name="Badalamenti J.P."/>
            <person name="Herman A."/>
            <person name="Mangelson H."/>
            <person name="Liachko I."/>
            <person name="Sullivan S."/>
            <person name="Sone E.D."/>
            <person name="Koren S."/>
            <person name="Silverstein K.A.T."/>
            <person name="Beckman K.B."/>
            <person name="Gohl D.M."/>
        </authorList>
    </citation>
    <scope>NUCLEOTIDE SEQUENCE</scope>
    <source>
        <strain evidence="2">Duluth1</strain>
        <tissue evidence="2">Whole animal</tissue>
    </source>
</reference>